<evidence type="ECO:0000256" key="1">
    <source>
        <dbReference type="SAM" id="MobiDB-lite"/>
    </source>
</evidence>
<evidence type="ECO:0000313" key="3">
    <source>
        <dbReference type="Proteomes" id="UP000467700"/>
    </source>
</evidence>
<comment type="caution">
    <text evidence="2">The sequence shown here is derived from an EMBL/GenBank/DDBJ whole genome shotgun (WGS) entry which is preliminary data.</text>
</comment>
<name>A0A8S0W4R9_CYCAE</name>
<sequence>MGTRGLLGFIIGAQRHAAYNHYDSYPEALGEQIVAFLLSLKGPEDYNKMAGLVRKITWVDERSTPPPELQRKYSELGFSNLQVGNESLEDWYCLLHKMQGAAALPAIQSGDLVHLAESIDFLKDSLFCEWAYFIDFENQIFETWGSGKKLDEVTFRVLVEKGQDYWNTLNSDVTTPRMTPASWSRIIVQIVNQNPPTHAQFLGNRKVANVQRSYRVLVDSNVRPNHDPESSSEWAVHHNGQNMSAITHRSPEIT</sequence>
<keyword evidence="3" id="KW-1185">Reference proteome</keyword>
<dbReference type="AlphaFoldDB" id="A0A8S0W4R9"/>
<gene>
    <name evidence="2" type="ORF">AAE3_LOCUS4810</name>
</gene>
<organism evidence="2 3">
    <name type="scientific">Cyclocybe aegerita</name>
    <name type="common">Black poplar mushroom</name>
    <name type="synonym">Agrocybe aegerita</name>
    <dbReference type="NCBI Taxonomy" id="1973307"/>
    <lineage>
        <taxon>Eukaryota</taxon>
        <taxon>Fungi</taxon>
        <taxon>Dikarya</taxon>
        <taxon>Basidiomycota</taxon>
        <taxon>Agaricomycotina</taxon>
        <taxon>Agaricomycetes</taxon>
        <taxon>Agaricomycetidae</taxon>
        <taxon>Agaricales</taxon>
        <taxon>Agaricineae</taxon>
        <taxon>Bolbitiaceae</taxon>
        <taxon>Cyclocybe</taxon>
    </lineage>
</organism>
<protein>
    <submittedName>
        <fullName evidence="2">Uncharacterized protein</fullName>
    </submittedName>
</protein>
<dbReference type="OrthoDB" id="3229878at2759"/>
<evidence type="ECO:0000313" key="2">
    <source>
        <dbReference type="EMBL" id="CAA7262424.1"/>
    </source>
</evidence>
<feature type="compositionally biased region" description="Polar residues" evidence="1">
    <location>
        <begin position="239"/>
        <end position="248"/>
    </location>
</feature>
<reference evidence="2 3" key="1">
    <citation type="submission" date="2020-01" db="EMBL/GenBank/DDBJ databases">
        <authorList>
            <person name="Gupta K D."/>
        </authorList>
    </citation>
    <scope>NUCLEOTIDE SEQUENCE [LARGE SCALE GENOMIC DNA]</scope>
</reference>
<dbReference type="Proteomes" id="UP000467700">
    <property type="component" value="Unassembled WGS sequence"/>
</dbReference>
<accession>A0A8S0W4R9</accession>
<dbReference type="EMBL" id="CACVBS010000036">
    <property type="protein sequence ID" value="CAA7262424.1"/>
    <property type="molecule type" value="Genomic_DNA"/>
</dbReference>
<proteinExistence type="predicted"/>
<feature type="region of interest" description="Disordered" evidence="1">
    <location>
        <begin position="221"/>
        <end position="254"/>
    </location>
</feature>